<dbReference type="InterPro" id="IPR019572">
    <property type="entry name" value="UBA_E1_SCCH"/>
</dbReference>
<dbReference type="Pfam" id="PF10585">
    <property type="entry name" value="UBA_E1_SCCH"/>
    <property type="match status" value="1"/>
</dbReference>
<sequence length="55" mass="6338">MPLLGRDFVTSIRDLVYNCDEIEKTTGKPFWTGTKRRPIEAKWDTSAPPAEALEW</sequence>
<evidence type="ECO:0000256" key="2">
    <source>
        <dbReference type="ARBA" id="ARBA00043952"/>
    </source>
</evidence>
<evidence type="ECO:0000259" key="3">
    <source>
        <dbReference type="Pfam" id="PF10585"/>
    </source>
</evidence>
<accession>A0A1Q9BUD5</accession>
<dbReference type="InterPro" id="IPR042063">
    <property type="entry name" value="Ubi_acti_E1_SCCH"/>
</dbReference>
<dbReference type="AlphaFoldDB" id="A0A1Q9BUD5"/>
<proteinExistence type="inferred from homology"/>
<evidence type="ECO:0000256" key="1">
    <source>
        <dbReference type="ARBA" id="ARBA00005673"/>
    </source>
</evidence>
<dbReference type="Proteomes" id="UP000186817">
    <property type="component" value="Unassembled WGS sequence"/>
</dbReference>
<comment type="caution">
    <text evidence="4">The sequence shown here is derived from an EMBL/GenBank/DDBJ whole genome shotgun (WGS) entry which is preliminary data.</text>
</comment>
<name>A0A1Q9BUD5_SYMMI</name>
<feature type="non-terminal residue" evidence="4">
    <location>
        <position position="55"/>
    </location>
</feature>
<dbReference type="EMBL" id="LSRX01003953">
    <property type="protein sequence ID" value="OLP74298.1"/>
    <property type="molecule type" value="Genomic_DNA"/>
</dbReference>
<evidence type="ECO:0000313" key="5">
    <source>
        <dbReference type="Proteomes" id="UP000186817"/>
    </source>
</evidence>
<gene>
    <name evidence="4" type="ORF">AK812_SmicGene46203</name>
</gene>
<evidence type="ECO:0000313" key="4">
    <source>
        <dbReference type="EMBL" id="OLP74298.1"/>
    </source>
</evidence>
<feature type="domain" description="Ubiquitin-activating enzyme SCCH" evidence="3">
    <location>
        <begin position="7"/>
        <end position="47"/>
    </location>
</feature>
<dbReference type="Gene3D" id="1.10.10.2660">
    <property type="entry name" value="Ubiquitin-activating enzyme E1, SCCH domain"/>
    <property type="match status" value="1"/>
</dbReference>
<organism evidence="4 5">
    <name type="scientific">Symbiodinium microadriaticum</name>
    <name type="common">Dinoflagellate</name>
    <name type="synonym">Zooxanthella microadriatica</name>
    <dbReference type="NCBI Taxonomy" id="2951"/>
    <lineage>
        <taxon>Eukaryota</taxon>
        <taxon>Sar</taxon>
        <taxon>Alveolata</taxon>
        <taxon>Dinophyceae</taxon>
        <taxon>Suessiales</taxon>
        <taxon>Symbiodiniaceae</taxon>
        <taxon>Symbiodinium</taxon>
    </lineage>
</organism>
<protein>
    <recommendedName>
        <fullName evidence="3">Ubiquitin-activating enzyme SCCH domain-containing protein</fullName>
    </recommendedName>
</protein>
<reference evidence="4 5" key="1">
    <citation type="submission" date="2016-02" db="EMBL/GenBank/DDBJ databases">
        <title>Genome analysis of coral dinoflagellate symbionts highlights evolutionary adaptations to a symbiotic lifestyle.</title>
        <authorList>
            <person name="Aranda M."/>
            <person name="Li Y."/>
            <person name="Liew Y.J."/>
            <person name="Baumgarten S."/>
            <person name="Simakov O."/>
            <person name="Wilson M."/>
            <person name="Piel J."/>
            <person name="Ashoor H."/>
            <person name="Bougouffa S."/>
            <person name="Bajic V.B."/>
            <person name="Ryu T."/>
            <person name="Ravasi T."/>
            <person name="Bayer T."/>
            <person name="Micklem G."/>
            <person name="Kim H."/>
            <person name="Bhak J."/>
            <person name="Lajeunesse T.C."/>
            <person name="Voolstra C.R."/>
        </authorList>
    </citation>
    <scope>NUCLEOTIDE SEQUENCE [LARGE SCALE GENOMIC DNA]</scope>
    <source>
        <strain evidence="4 5">CCMP2467</strain>
    </source>
</reference>
<keyword evidence="5" id="KW-1185">Reference proteome</keyword>
<comment type="similarity">
    <text evidence="1">Belongs to the ubiquitin-activating E1 family.</text>
</comment>
<comment type="pathway">
    <text evidence="2">Protein modification.</text>
</comment>